<dbReference type="OrthoDB" id="193499at2759"/>
<dbReference type="InterPro" id="IPR012677">
    <property type="entry name" value="Nucleotide-bd_a/b_plait_sf"/>
</dbReference>
<dbReference type="AlphaFoldDB" id="A0A9W9GVF9"/>
<name>A0A9W9GVF9_9EURO</name>
<dbReference type="InterPro" id="IPR052462">
    <property type="entry name" value="SLIRP/GR-RBP-like"/>
</dbReference>
<feature type="region of interest" description="Disordered" evidence="4">
    <location>
        <begin position="844"/>
        <end position="890"/>
    </location>
</feature>
<feature type="compositionally biased region" description="Polar residues" evidence="4">
    <location>
        <begin position="13"/>
        <end position="29"/>
    </location>
</feature>
<dbReference type="PANTHER" id="PTHR48027">
    <property type="entry name" value="HETEROGENEOUS NUCLEAR RIBONUCLEOPROTEIN 87F-RELATED"/>
    <property type="match status" value="1"/>
</dbReference>
<organism evidence="6 7">
    <name type="scientific">Penicillium bovifimosum</name>
    <dbReference type="NCBI Taxonomy" id="126998"/>
    <lineage>
        <taxon>Eukaryota</taxon>
        <taxon>Fungi</taxon>
        <taxon>Dikarya</taxon>
        <taxon>Ascomycota</taxon>
        <taxon>Pezizomycotina</taxon>
        <taxon>Eurotiomycetes</taxon>
        <taxon>Eurotiomycetidae</taxon>
        <taxon>Eurotiales</taxon>
        <taxon>Aspergillaceae</taxon>
        <taxon>Penicillium</taxon>
    </lineage>
</organism>
<feature type="compositionally biased region" description="Basic and acidic residues" evidence="4">
    <location>
        <begin position="484"/>
        <end position="493"/>
    </location>
</feature>
<evidence type="ECO:0000256" key="3">
    <source>
        <dbReference type="SAM" id="Coils"/>
    </source>
</evidence>
<reference evidence="6" key="1">
    <citation type="submission" date="2022-11" db="EMBL/GenBank/DDBJ databases">
        <authorList>
            <person name="Petersen C."/>
        </authorList>
    </citation>
    <scope>NUCLEOTIDE SEQUENCE</scope>
    <source>
        <strain evidence="6">IBT 22155</strain>
    </source>
</reference>
<dbReference type="GO" id="GO:0003723">
    <property type="term" value="F:RNA binding"/>
    <property type="evidence" value="ECO:0007669"/>
    <property type="project" value="UniProtKB-UniRule"/>
</dbReference>
<dbReference type="Gene3D" id="3.30.70.330">
    <property type="match status" value="1"/>
</dbReference>
<feature type="compositionally biased region" description="Polar residues" evidence="4">
    <location>
        <begin position="717"/>
        <end position="741"/>
    </location>
</feature>
<proteinExistence type="predicted"/>
<evidence type="ECO:0000313" key="7">
    <source>
        <dbReference type="Proteomes" id="UP001149079"/>
    </source>
</evidence>
<feature type="region of interest" description="Disordered" evidence="4">
    <location>
        <begin position="182"/>
        <end position="207"/>
    </location>
</feature>
<keyword evidence="3" id="KW-0175">Coiled coil</keyword>
<reference evidence="6" key="2">
    <citation type="journal article" date="2023" name="IMA Fungus">
        <title>Comparative genomic study of the Penicillium genus elucidates a diverse pangenome and 15 lateral gene transfer events.</title>
        <authorList>
            <person name="Petersen C."/>
            <person name="Sorensen T."/>
            <person name="Nielsen M.R."/>
            <person name="Sondergaard T.E."/>
            <person name="Sorensen J.L."/>
            <person name="Fitzpatrick D.A."/>
            <person name="Frisvad J.C."/>
            <person name="Nielsen K.L."/>
        </authorList>
    </citation>
    <scope>NUCLEOTIDE SEQUENCE</scope>
    <source>
        <strain evidence="6">IBT 22155</strain>
    </source>
</reference>
<dbReference type="Proteomes" id="UP001149079">
    <property type="component" value="Unassembled WGS sequence"/>
</dbReference>
<gene>
    <name evidence="6" type="ORF">N7515_006652</name>
</gene>
<feature type="compositionally biased region" description="Low complexity" evidence="4">
    <location>
        <begin position="653"/>
        <end position="665"/>
    </location>
</feature>
<feature type="region of interest" description="Disordered" evidence="4">
    <location>
        <begin position="472"/>
        <end position="494"/>
    </location>
</feature>
<feature type="compositionally biased region" description="Low complexity" evidence="4">
    <location>
        <begin position="339"/>
        <end position="349"/>
    </location>
</feature>
<dbReference type="SMART" id="SM00360">
    <property type="entry name" value="RRM"/>
    <property type="match status" value="1"/>
</dbReference>
<feature type="coiled-coil region" evidence="3">
    <location>
        <begin position="231"/>
        <end position="258"/>
    </location>
</feature>
<dbReference type="EMBL" id="JAPQKL010000005">
    <property type="protein sequence ID" value="KAJ5130613.1"/>
    <property type="molecule type" value="Genomic_DNA"/>
</dbReference>
<feature type="domain" description="RRM" evidence="5">
    <location>
        <begin position="495"/>
        <end position="573"/>
    </location>
</feature>
<dbReference type="GeneID" id="81406566"/>
<dbReference type="RefSeq" id="XP_056520992.1">
    <property type="nucleotide sequence ID" value="XM_056667396.1"/>
</dbReference>
<dbReference type="InterPro" id="IPR035979">
    <property type="entry name" value="RBD_domain_sf"/>
</dbReference>
<feature type="compositionally biased region" description="Basic and acidic residues" evidence="4">
    <location>
        <begin position="627"/>
        <end position="643"/>
    </location>
</feature>
<accession>A0A9W9GVF9</accession>
<feature type="region of interest" description="Disordered" evidence="4">
    <location>
        <begin position="1"/>
        <end position="29"/>
    </location>
</feature>
<feature type="region of interest" description="Disordered" evidence="4">
    <location>
        <begin position="334"/>
        <end position="411"/>
    </location>
</feature>
<sequence>MLKPFQIRDLRASPSQHPEQLAASRSTPSGVVQISAADYDALASNHPRARLTYVDEDDDDETITVGSALELSQRLDEPLDASTRLESLQLSDNDATPMHIFDIRRSNSVTELWKRFEGIVSEHNSVHEKNNTQTTPKAVVVEHQPEVSAPNTTSAPPVSEEEPRSFMEAFEADLAEMLNAAESSDNRAPRTDSPPPVQPSDNTNSGQARHPVEILAAQVLTQLISGATMVQSEWRAKLPELQRQLQNAQRQFEAAQQSLPGNMEASLRSLLATVDAQLRAAFSNLPDNGRQMAEDAFQAGRPVAENAADGLRSMAAELNEVGRTLFAAFESEFGQARPTASASTSNTTSETRPLFDTATSNQSAAPGPVYPQSADTPTSATATKGGSPSIPSQSEPSDTAQAGVLPRGPRRQFMNYRPNHWAPMPWQAPAWRTEFPHQAGSPSLYYSHPPVTLPTSPYWPQWTPGPARFGFNAPRNARQTSRAKSGEPRKDSTSKSLFIGNVGFQVTDKMIQDVFASKGFLVKVDLPLDTASGRHAGFGYVHFPSEHPAFAAMESLHGTIIDGHSINLELMDHTPIESVRPAHVPTSRSQAETGDLKTASSAQSGAMPSPALSPRVAFPRRGSSRHGNTDNRRKSVTFEDHTQIIDPQIQTESSALLDSPSDDPAFSARFPSLLPEMSTPHTAPLGDQEVPSHMPTTKSMDMSRFPPVSQREAQLLAKQNSGVTESSPTTSLGQPQTNQETPGELYSWKQSPGQSQQASNPDLIGKASPAADAEQSADYNKAKLIQLDEPFFATKAVDSRRATGHGTHGSDHHQAADAFRHSPLMHSASMRHLGDRSRLPLRTSPWARLSRRERNGPSSDQQVLGRSPVEATMQATTPRPPDAGAHQSDDPNIQRCVAALLHMGYGTEQDGGRSRLAVYAAAANGALMDAIDMIEEERRVYERRASQ</sequence>
<evidence type="ECO:0000256" key="4">
    <source>
        <dbReference type="SAM" id="MobiDB-lite"/>
    </source>
</evidence>
<feature type="compositionally biased region" description="Polar residues" evidence="4">
    <location>
        <begin position="748"/>
        <end position="760"/>
    </location>
</feature>
<dbReference type="Pfam" id="PF00076">
    <property type="entry name" value="RRM_1"/>
    <property type="match status" value="1"/>
</dbReference>
<keyword evidence="7" id="KW-1185">Reference proteome</keyword>
<dbReference type="SUPFAM" id="SSF54928">
    <property type="entry name" value="RNA-binding domain, RBD"/>
    <property type="match status" value="1"/>
</dbReference>
<dbReference type="PROSITE" id="PS50102">
    <property type="entry name" value="RRM"/>
    <property type="match status" value="1"/>
</dbReference>
<dbReference type="InterPro" id="IPR000504">
    <property type="entry name" value="RRM_dom"/>
</dbReference>
<feature type="compositionally biased region" description="Polar residues" evidence="4">
    <location>
        <begin position="586"/>
        <end position="606"/>
    </location>
</feature>
<feature type="compositionally biased region" description="Basic and acidic residues" evidence="4">
    <location>
        <begin position="1"/>
        <end position="11"/>
    </location>
</feature>
<evidence type="ECO:0000256" key="2">
    <source>
        <dbReference type="PROSITE-ProRule" id="PRU00176"/>
    </source>
</evidence>
<protein>
    <recommendedName>
        <fullName evidence="5">RRM domain-containing protein</fullName>
    </recommendedName>
</protein>
<dbReference type="CDD" id="cd00590">
    <property type="entry name" value="RRM_SF"/>
    <property type="match status" value="1"/>
</dbReference>
<evidence type="ECO:0000259" key="5">
    <source>
        <dbReference type="PROSITE" id="PS50102"/>
    </source>
</evidence>
<evidence type="ECO:0000256" key="1">
    <source>
        <dbReference type="ARBA" id="ARBA00022884"/>
    </source>
</evidence>
<comment type="caution">
    <text evidence="6">The sequence shown here is derived from an EMBL/GenBank/DDBJ whole genome shotgun (WGS) entry which is preliminary data.</text>
</comment>
<evidence type="ECO:0000313" key="6">
    <source>
        <dbReference type="EMBL" id="KAJ5130613.1"/>
    </source>
</evidence>
<feature type="region of interest" description="Disordered" evidence="4">
    <location>
        <begin position="578"/>
        <end position="775"/>
    </location>
</feature>
<feature type="compositionally biased region" description="Polar residues" evidence="4">
    <location>
        <begin position="373"/>
        <end position="400"/>
    </location>
</feature>
<keyword evidence="1 2" id="KW-0694">RNA-binding</keyword>